<dbReference type="PANTHER" id="PTHR38790:SF9">
    <property type="entry name" value="F-BOX DOMAIN-CONTAINING PROTEIN"/>
    <property type="match status" value="1"/>
</dbReference>
<dbReference type="AlphaFoldDB" id="A0A1V8SPB2"/>
<keyword evidence="3" id="KW-1185">Reference proteome</keyword>
<feature type="compositionally biased region" description="Low complexity" evidence="1">
    <location>
        <begin position="1"/>
        <end position="12"/>
    </location>
</feature>
<name>A0A1V8SPB2_9PEZI</name>
<dbReference type="InParanoid" id="A0A1V8SPB2"/>
<dbReference type="Proteomes" id="UP000192596">
    <property type="component" value="Unassembled WGS sequence"/>
</dbReference>
<dbReference type="OrthoDB" id="5420711at2759"/>
<comment type="caution">
    <text evidence="2">The sequence shown here is derived from an EMBL/GenBank/DDBJ whole genome shotgun (WGS) entry which is preliminary data.</text>
</comment>
<accession>A0A1V8SPB2</accession>
<sequence length="397" mass="46050">MATTSPASSPSARELPTPRPIKWRVALAHDKHKRDLDSRQPPAGPTLADRFDELPGELREHIFALLLVRPSQWDMPHNPDCSLLLPKNAIYTHLEPEKYLEPETTCANCDNHYRNWRSEQPIWRNPWRSTWAAPQQNPYLCTTCYDEAFRPDKPPKPIIPCLCARRQNLHTLLVCRQWHAQASQVFYTRNTFCFACPKIFTAYMTFLPSARKAQIRRVSLMAYIERSNTATADRIDFYPFTYAKVFKHLRSLPNLALLELDSLFLTSNYSLQPLRRLGLRQLRQCRFVQRLPDICVPRPDAFFLPDLARRALVKRFLAAEVAAEIKGQHGSWSKGGRRVVEQCIDWENEDRGWYDEAPEGCLEVAGGKEWWSGMVRDGMFVLNDTAQAEQRRRERGP</sequence>
<dbReference type="STRING" id="1507870.A0A1V8SPB2"/>
<proteinExistence type="predicted"/>
<evidence type="ECO:0000313" key="3">
    <source>
        <dbReference type="Proteomes" id="UP000192596"/>
    </source>
</evidence>
<protein>
    <submittedName>
        <fullName evidence="2">Uncharacterized protein</fullName>
    </submittedName>
</protein>
<organism evidence="2 3">
    <name type="scientific">Cryoendolithus antarcticus</name>
    <dbReference type="NCBI Taxonomy" id="1507870"/>
    <lineage>
        <taxon>Eukaryota</taxon>
        <taxon>Fungi</taxon>
        <taxon>Dikarya</taxon>
        <taxon>Ascomycota</taxon>
        <taxon>Pezizomycotina</taxon>
        <taxon>Dothideomycetes</taxon>
        <taxon>Dothideomycetidae</taxon>
        <taxon>Cladosporiales</taxon>
        <taxon>Cladosporiaceae</taxon>
        <taxon>Cryoendolithus</taxon>
    </lineage>
</organism>
<evidence type="ECO:0000313" key="2">
    <source>
        <dbReference type="EMBL" id="OQO01005.1"/>
    </source>
</evidence>
<feature type="region of interest" description="Disordered" evidence="1">
    <location>
        <begin position="1"/>
        <end position="21"/>
    </location>
</feature>
<dbReference type="EMBL" id="NAJO01000032">
    <property type="protein sequence ID" value="OQO01005.1"/>
    <property type="molecule type" value="Genomic_DNA"/>
</dbReference>
<evidence type="ECO:0000256" key="1">
    <source>
        <dbReference type="SAM" id="MobiDB-lite"/>
    </source>
</evidence>
<dbReference type="PANTHER" id="PTHR38790">
    <property type="entry name" value="2EXR DOMAIN-CONTAINING PROTEIN-RELATED"/>
    <property type="match status" value="1"/>
</dbReference>
<gene>
    <name evidence="2" type="ORF">B0A48_13248</name>
</gene>
<reference evidence="3" key="1">
    <citation type="submission" date="2017-03" db="EMBL/GenBank/DDBJ databases">
        <title>Genomes of endolithic fungi from Antarctica.</title>
        <authorList>
            <person name="Coleine C."/>
            <person name="Masonjones S."/>
            <person name="Stajich J.E."/>
        </authorList>
    </citation>
    <scope>NUCLEOTIDE SEQUENCE [LARGE SCALE GENOMIC DNA]</scope>
    <source>
        <strain evidence="3">CCFEE 5527</strain>
    </source>
</reference>